<dbReference type="OrthoDB" id="7433394at2"/>
<protein>
    <submittedName>
        <fullName evidence="2">Uncharacterized protein</fullName>
    </submittedName>
</protein>
<accession>A0A318URC3</accession>
<organism evidence="2 3">
    <name type="scientific">Pedobacter nutrimenti</name>
    <dbReference type="NCBI Taxonomy" id="1241337"/>
    <lineage>
        <taxon>Bacteria</taxon>
        <taxon>Pseudomonadati</taxon>
        <taxon>Bacteroidota</taxon>
        <taxon>Sphingobacteriia</taxon>
        <taxon>Sphingobacteriales</taxon>
        <taxon>Sphingobacteriaceae</taxon>
        <taxon>Pedobacter</taxon>
    </lineage>
</organism>
<feature type="chain" id="PRO_5016266762" evidence="1">
    <location>
        <begin position="20"/>
        <end position="253"/>
    </location>
</feature>
<dbReference type="AlphaFoldDB" id="A0A318URC3"/>
<dbReference type="EMBL" id="QKLU01000004">
    <property type="protein sequence ID" value="PYF74119.1"/>
    <property type="molecule type" value="Genomic_DNA"/>
</dbReference>
<evidence type="ECO:0000256" key="1">
    <source>
        <dbReference type="SAM" id="SignalP"/>
    </source>
</evidence>
<comment type="caution">
    <text evidence="2">The sequence shown here is derived from an EMBL/GenBank/DDBJ whole genome shotgun (WGS) entry which is preliminary data.</text>
</comment>
<evidence type="ECO:0000313" key="2">
    <source>
        <dbReference type="EMBL" id="PYF74119.1"/>
    </source>
</evidence>
<feature type="signal peptide" evidence="1">
    <location>
        <begin position="1"/>
        <end position="19"/>
    </location>
</feature>
<gene>
    <name evidence="2" type="ORF">B0O44_104290</name>
</gene>
<dbReference type="RefSeq" id="WP_110831127.1">
    <property type="nucleotide sequence ID" value="NZ_QKLU01000004.1"/>
</dbReference>
<keyword evidence="1" id="KW-0732">Signal</keyword>
<evidence type="ECO:0000313" key="3">
    <source>
        <dbReference type="Proteomes" id="UP000248198"/>
    </source>
</evidence>
<name>A0A318URC3_9SPHI</name>
<reference evidence="2 3" key="1">
    <citation type="submission" date="2018-06" db="EMBL/GenBank/DDBJ databases">
        <title>Genomic Encyclopedia of Archaeal and Bacterial Type Strains, Phase II (KMG-II): from individual species to whole genera.</title>
        <authorList>
            <person name="Goeker M."/>
        </authorList>
    </citation>
    <scope>NUCLEOTIDE SEQUENCE [LARGE SCALE GENOMIC DNA]</scope>
    <source>
        <strain evidence="2 3">DSM 27372</strain>
    </source>
</reference>
<keyword evidence="3" id="KW-1185">Reference proteome</keyword>
<sequence>MKKLLFTFILSLSLSVVFGQGLETKYHEPVADFIDCIKKQKREKLAARVSYPLQREYPVPDVKNQQEFLKRFDEIFDAQLIKKIANSTPASNWSAVGWRGIMLDHGDVWLRYDGKLTGVTYHSKVEKAKRAQLIKQEKESLYPAIRDFVAPRQILETPTYRIRIDDLGDFNYRYAAWPLKSKMSDKPDLVIENGELVFEGSGGNHYYEFKKDGITYNCAIMVLTERGGAPALLTVTKGDKKVLFQKAKIVKPF</sequence>
<proteinExistence type="predicted"/>
<dbReference type="Proteomes" id="UP000248198">
    <property type="component" value="Unassembled WGS sequence"/>
</dbReference>